<dbReference type="Proteomes" id="UP001519535">
    <property type="component" value="Unassembled WGS sequence"/>
</dbReference>
<dbReference type="EMBL" id="JAHCLR010000021">
    <property type="protein sequence ID" value="MBS9534254.1"/>
    <property type="molecule type" value="Genomic_DNA"/>
</dbReference>
<organism evidence="2 3">
    <name type="scientific">Mycolicibacter acidiphilus</name>
    <dbReference type="NCBI Taxonomy" id="2835306"/>
    <lineage>
        <taxon>Bacteria</taxon>
        <taxon>Bacillati</taxon>
        <taxon>Actinomycetota</taxon>
        <taxon>Actinomycetes</taxon>
        <taxon>Mycobacteriales</taxon>
        <taxon>Mycobacteriaceae</taxon>
        <taxon>Mycolicibacter</taxon>
    </lineage>
</organism>
<feature type="region of interest" description="Disordered" evidence="1">
    <location>
        <begin position="1"/>
        <end position="51"/>
    </location>
</feature>
<comment type="caution">
    <text evidence="2">The sequence shown here is derived from an EMBL/GenBank/DDBJ whole genome shotgun (WGS) entry which is preliminary data.</text>
</comment>
<name>A0ABS5RJ79_9MYCO</name>
<feature type="compositionally biased region" description="Acidic residues" evidence="1">
    <location>
        <begin position="27"/>
        <end position="38"/>
    </location>
</feature>
<dbReference type="RefSeq" id="WP_214093127.1">
    <property type="nucleotide sequence ID" value="NZ_JAHCLR010000021.1"/>
</dbReference>
<proteinExistence type="predicted"/>
<reference evidence="2 3" key="1">
    <citation type="submission" date="2021-05" db="EMBL/GenBank/DDBJ databases">
        <title>Mycobacterium acidophilum sp. nov., an extremely acid-tolerant member of the genus Mycobacterium.</title>
        <authorList>
            <person name="Xia J."/>
        </authorList>
    </citation>
    <scope>NUCLEOTIDE SEQUENCE [LARGE SCALE GENOMIC DNA]</scope>
    <source>
        <strain evidence="2 3">M1</strain>
    </source>
</reference>
<evidence type="ECO:0008006" key="4">
    <source>
        <dbReference type="Google" id="ProtNLM"/>
    </source>
</evidence>
<evidence type="ECO:0000256" key="1">
    <source>
        <dbReference type="SAM" id="MobiDB-lite"/>
    </source>
</evidence>
<accession>A0ABS5RJ79</accession>
<keyword evidence="3" id="KW-1185">Reference proteome</keyword>
<evidence type="ECO:0000313" key="3">
    <source>
        <dbReference type="Proteomes" id="UP001519535"/>
    </source>
</evidence>
<protein>
    <recommendedName>
        <fullName evidence="4">Nucleotide exchange factor GrpE</fullName>
    </recommendedName>
</protein>
<gene>
    <name evidence="2" type="ORF">KIH27_11715</name>
</gene>
<sequence length="153" mass="16188">MARNDERVSEGFSAESDNDVPANATTDDADSTDGENTADGESANGADTFSRTYVEKLRRESAGYRERAQKADELAQRLHVALTAATGKLADPTDLPFDATHLDDPDALAAAVDALLAGKPHLATRRVTGDVGQGNRGNSVDPVNLHAMLRARA</sequence>
<evidence type="ECO:0000313" key="2">
    <source>
        <dbReference type="EMBL" id="MBS9534254.1"/>
    </source>
</evidence>